<dbReference type="OrthoDB" id="332863at2759"/>
<keyword evidence="4" id="KW-1185">Reference proteome</keyword>
<accession>A0A194W1D0</accession>
<dbReference type="InterPro" id="IPR001279">
    <property type="entry name" value="Metallo-B-lactamas"/>
</dbReference>
<evidence type="ECO:0000259" key="2">
    <source>
        <dbReference type="Pfam" id="PF12706"/>
    </source>
</evidence>
<dbReference type="Gene3D" id="3.60.15.10">
    <property type="entry name" value="Ribonuclease Z/Hydroxyacylglutathione hydrolase-like"/>
    <property type="match status" value="1"/>
</dbReference>
<dbReference type="GO" id="GO:0070292">
    <property type="term" value="P:N-acylphosphatidylethanolamine metabolic process"/>
    <property type="evidence" value="ECO:0007669"/>
    <property type="project" value="TreeGrafter"/>
</dbReference>
<dbReference type="InterPro" id="IPR024884">
    <property type="entry name" value="NAPE-PLD"/>
</dbReference>
<feature type="domain" description="Metallo-beta-lactamase" evidence="2">
    <location>
        <begin position="141"/>
        <end position="392"/>
    </location>
</feature>
<evidence type="ECO:0000256" key="1">
    <source>
        <dbReference type="PIRSR" id="PIRSR038896-50"/>
    </source>
</evidence>
<dbReference type="SMR" id="A0A194W1D0"/>
<feature type="binding site" evidence="1">
    <location>
        <position position="369"/>
    </location>
    <ligand>
        <name>an N-acyl-1,2-diacyl-sn-glycero-3-phosphoethanolamine</name>
        <dbReference type="ChEBI" id="CHEBI:62537"/>
    </ligand>
</feature>
<sequence length="435" mass="48665">MFISLPAPLRARTAPFLYPANSPSTFCASRIMAYSIHIAKPSLGAVPDTAKDKSHHVKDENGKISHFKNPHASWKTFGFWNVGYKLFRGKLDGTLQAPAPKTEPIPIQTPEFLTSRFASRELRSTWLGHACHYVEFPLGLRVLFDPVLEDRCSPFTFAGPKRYTRRACPIADLPFLDAVVISHSHYDHLSLPTVREVQKRFPDAHFFVGLGLESWFHKSGVKNVTEMDWWEDVDVTVELGKGGGSGGEEGDRNVITATVSCLPSQHTSSRYGLDEDKTLWCSWAVKSTGPSSSASEPSPPITKSVYFGGDTGYRSVPELPASEDDHDEKYAHLPSNPDFKHIGDLRGPFDLGLLPIGAYAPRYMMSHMHTDPFDAVEIFQDTKCRRAMAIHWGTWALTMEPVMEPPEKLREALRRKGLEEKGVFDICDIGESRTF</sequence>
<evidence type="ECO:0000313" key="4">
    <source>
        <dbReference type="Proteomes" id="UP000078559"/>
    </source>
</evidence>
<dbReference type="AlphaFoldDB" id="A0A194W1D0"/>
<dbReference type="PIRSF" id="PIRSF038896">
    <property type="entry name" value="NAPE-PLD"/>
    <property type="match status" value="1"/>
</dbReference>
<reference evidence="3" key="1">
    <citation type="submission" date="2014-12" db="EMBL/GenBank/DDBJ databases">
        <title>Genome Sequence of Valsa Canker Pathogens Uncovers a Specific Adaption of Colonization on Woody Bark.</title>
        <authorList>
            <person name="Yin Z."/>
            <person name="Liu H."/>
            <person name="Gao X."/>
            <person name="Li Z."/>
            <person name="Song N."/>
            <person name="Ke X."/>
            <person name="Dai Q."/>
            <person name="Wu Y."/>
            <person name="Sun Y."/>
            <person name="Xu J.-R."/>
            <person name="Kang Z.K."/>
            <person name="Wang L."/>
            <person name="Huang L."/>
        </authorList>
    </citation>
    <scope>NUCLEOTIDE SEQUENCE [LARGE SCALE GENOMIC DNA]</scope>
    <source>
        <strain evidence="3">03-8</strain>
    </source>
</reference>
<evidence type="ECO:0000313" key="3">
    <source>
        <dbReference type="EMBL" id="KUI69840.1"/>
    </source>
</evidence>
<name>A0A194W1D0_CYTMA</name>
<dbReference type="Proteomes" id="UP000078559">
    <property type="component" value="Chromosome 5"/>
</dbReference>
<dbReference type="InterPro" id="IPR036866">
    <property type="entry name" value="RibonucZ/Hydroxyglut_hydro"/>
</dbReference>
<dbReference type="GO" id="GO:0008270">
    <property type="term" value="F:zinc ion binding"/>
    <property type="evidence" value="ECO:0007669"/>
    <property type="project" value="InterPro"/>
</dbReference>
<dbReference type="EMBL" id="CM003102">
    <property type="protein sequence ID" value="KUI69840.1"/>
    <property type="molecule type" value="Genomic_DNA"/>
</dbReference>
<feature type="binding site" evidence="1">
    <location>
        <position position="186"/>
    </location>
    <ligand>
        <name>an N-acyl-1,2-diacyl-sn-glycero-3-phosphoethanolamine</name>
        <dbReference type="ChEBI" id="CHEBI:62537"/>
    </ligand>
</feature>
<dbReference type="Pfam" id="PF12706">
    <property type="entry name" value="Lactamase_B_2"/>
    <property type="match status" value="1"/>
</dbReference>
<organism evidence="3 4">
    <name type="scientific">Cytospora mali</name>
    <name type="common">Apple Valsa canker fungus</name>
    <name type="synonym">Valsa mali</name>
    <dbReference type="NCBI Taxonomy" id="578113"/>
    <lineage>
        <taxon>Eukaryota</taxon>
        <taxon>Fungi</taxon>
        <taxon>Dikarya</taxon>
        <taxon>Ascomycota</taxon>
        <taxon>Pezizomycotina</taxon>
        <taxon>Sordariomycetes</taxon>
        <taxon>Sordariomycetidae</taxon>
        <taxon>Diaporthales</taxon>
        <taxon>Cytosporaceae</taxon>
        <taxon>Cytospora</taxon>
    </lineage>
</organism>
<dbReference type="FunFam" id="3.60.15.10:FF:000048">
    <property type="entry name" value="Zn-dependent hydrolase/oxidoreductase family protein, putative"/>
    <property type="match status" value="1"/>
</dbReference>
<protein>
    <submittedName>
        <fullName evidence="3">N-acyl-phosphatidylethanolamine-hydrolyzing phospholipase D</fullName>
    </submittedName>
</protein>
<dbReference type="PANTHER" id="PTHR15032:SF4">
    <property type="entry name" value="N-ACYL-PHOSPHATIDYLETHANOLAMINE-HYDROLYZING PHOSPHOLIPASE D"/>
    <property type="match status" value="1"/>
</dbReference>
<gene>
    <name evidence="3" type="ORF">VM1G_05610</name>
</gene>
<dbReference type="GO" id="GO:0070290">
    <property type="term" value="F:N-acylphosphatidylethanolamine-specific phospholipase D activity"/>
    <property type="evidence" value="ECO:0007669"/>
    <property type="project" value="InterPro"/>
</dbReference>
<dbReference type="SUPFAM" id="SSF56281">
    <property type="entry name" value="Metallo-hydrolase/oxidoreductase"/>
    <property type="match status" value="1"/>
</dbReference>
<dbReference type="GO" id="GO:0070291">
    <property type="term" value="P:N-acylethanolamine metabolic process"/>
    <property type="evidence" value="ECO:0007669"/>
    <property type="project" value="TreeGrafter"/>
</dbReference>
<proteinExistence type="predicted"/>
<dbReference type="PANTHER" id="PTHR15032">
    <property type="entry name" value="N-ACYL-PHOSPHATIDYLETHANOLAMINE-HYDROLYZING PHOSPHOLIPASE D"/>
    <property type="match status" value="1"/>
</dbReference>
<dbReference type="GO" id="GO:0005737">
    <property type="term" value="C:cytoplasm"/>
    <property type="evidence" value="ECO:0007669"/>
    <property type="project" value="TreeGrafter"/>
</dbReference>